<evidence type="ECO:0000256" key="3">
    <source>
        <dbReference type="SAM" id="MobiDB-lite"/>
    </source>
</evidence>
<accession>A0A5B9E7T2</accession>
<dbReference type="InterPro" id="IPR029467">
    <property type="entry name" value="Cyt_c7-like"/>
</dbReference>
<feature type="binding site" description="axial binding residue" evidence="2">
    <location>
        <position position="98"/>
    </location>
    <ligand>
        <name>heme c</name>
        <dbReference type="ChEBI" id="CHEBI:61717"/>
        <label>1</label>
    </ligand>
    <ligandPart>
        <name>Fe</name>
        <dbReference type="ChEBI" id="CHEBI:18248"/>
    </ligandPart>
</feature>
<dbReference type="GO" id="GO:0046872">
    <property type="term" value="F:metal ion binding"/>
    <property type="evidence" value="ECO:0007669"/>
    <property type="project" value="UniProtKB-KW"/>
</dbReference>
<feature type="binding site" description="axial binding residue" evidence="2">
    <location>
        <position position="186"/>
    </location>
    <ligand>
        <name>heme c</name>
        <dbReference type="ChEBI" id="CHEBI:61717"/>
        <label>1</label>
    </ligand>
    <ligandPart>
        <name>Fe</name>
        <dbReference type="ChEBI" id="CHEBI:18248"/>
    </ligandPart>
</feature>
<feature type="binding site" description="axial binding residue" evidence="2">
    <location>
        <position position="109"/>
    </location>
    <ligand>
        <name>heme c</name>
        <dbReference type="ChEBI" id="CHEBI:61717"/>
        <label>1</label>
    </ligand>
    <ligandPart>
        <name>Fe</name>
        <dbReference type="ChEBI" id="CHEBI:18248"/>
    </ligandPart>
</feature>
<dbReference type="Gene3D" id="3.90.10.10">
    <property type="entry name" value="Cytochrome C3"/>
    <property type="match status" value="2"/>
</dbReference>
<feature type="binding site" description="axial binding residue" evidence="2">
    <location>
        <position position="113"/>
    </location>
    <ligand>
        <name>heme c</name>
        <dbReference type="ChEBI" id="CHEBI:61717"/>
        <label>1</label>
    </ligand>
    <ligandPart>
        <name>Fe</name>
        <dbReference type="ChEBI" id="CHEBI:18248"/>
    </ligandPart>
</feature>
<feature type="binding site" description="covalent" evidence="2">
    <location>
        <position position="133"/>
    </location>
    <ligand>
        <name>heme c</name>
        <dbReference type="ChEBI" id="CHEBI:61717"/>
        <label>4</label>
    </ligand>
</feature>
<evidence type="ECO:0000256" key="2">
    <source>
        <dbReference type="PIRSR" id="PIRSR602322-1"/>
    </source>
</evidence>
<dbReference type="EMBL" id="CP042806">
    <property type="protein sequence ID" value="QEE28313.1"/>
    <property type="molecule type" value="Genomic_DNA"/>
</dbReference>
<dbReference type="GO" id="GO:0009055">
    <property type="term" value="F:electron transfer activity"/>
    <property type="evidence" value="ECO:0007669"/>
    <property type="project" value="InterPro"/>
</dbReference>
<dbReference type="SUPFAM" id="SSF48695">
    <property type="entry name" value="Multiheme cytochromes"/>
    <property type="match status" value="1"/>
</dbReference>
<dbReference type="Proteomes" id="UP000321820">
    <property type="component" value="Chromosome"/>
</dbReference>
<feature type="binding site" description="axial binding residue" evidence="2">
    <location>
        <position position="112"/>
    </location>
    <ligand>
        <name>heme c</name>
        <dbReference type="ChEBI" id="CHEBI:61717"/>
        <label>1</label>
    </ligand>
    <ligandPart>
        <name>Fe</name>
        <dbReference type="ChEBI" id="CHEBI:18248"/>
    </ligandPart>
</feature>
<dbReference type="KEGG" id="talb:FTW19_10075"/>
<feature type="binding site" description="axial binding residue" evidence="2">
    <location>
        <position position="134"/>
    </location>
    <ligand>
        <name>heme c</name>
        <dbReference type="ChEBI" id="CHEBI:61717"/>
        <label>1</label>
    </ligand>
    <ligandPart>
        <name>Fe</name>
        <dbReference type="ChEBI" id="CHEBI:18248"/>
    </ligandPart>
</feature>
<dbReference type="Pfam" id="PF14522">
    <property type="entry name" value="Cytochrome_C7"/>
    <property type="match status" value="1"/>
</dbReference>
<protein>
    <submittedName>
        <fullName evidence="5">Cytochrome c3 family protein</fullName>
    </submittedName>
</protein>
<comment type="cofactor">
    <cofactor evidence="2">
        <name>heme c</name>
        <dbReference type="ChEBI" id="CHEBI:61717"/>
    </cofactor>
    <text evidence="2">Binds 4 heme c groups covalently per monomer.</text>
</comment>
<feature type="region of interest" description="Disordered" evidence="3">
    <location>
        <begin position="60"/>
        <end position="82"/>
    </location>
</feature>
<dbReference type="OrthoDB" id="9814800at2"/>
<dbReference type="PANTHER" id="PTHR39425:SF1">
    <property type="entry name" value="CYTOCHROME C7-LIKE DOMAIN-CONTAINING PROTEIN"/>
    <property type="match status" value="1"/>
</dbReference>
<sequence length="274" mass="28749">MRVSSSPPDGRTPLSPCAPSRCALLNTWLKRCERGTSNMRRFLLIAALLCTASVVRAQDVPSGAKPSTAPGPGTVASSGAPTITNPAPAPTQPVAFSHKKHAGDGKMACDTCHAPARNGVTVAMPQASKCMLCHASIATDKPDIKRIAEAAQNNQLLQWVRVYRVPSFVNFSHDTHTTAGAQCADCHGPVAEREAITREKDLSMGGCISCHTQKSAPTGCDTCHQLNSVQLHAPLPASHAALLAGLTSSGHTGMDQSIHRFFTVLSPSLTSSTP</sequence>
<dbReference type="InterPro" id="IPR002322">
    <property type="entry name" value="Cyt_c_III"/>
</dbReference>
<dbReference type="InterPro" id="IPR036280">
    <property type="entry name" value="Multihaem_cyt_sf"/>
</dbReference>
<keyword evidence="2" id="KW-0408">Iron</keyword>
<gene>
    <name evidence="5" type="ORF">FTW19_10075</name>
</gene>
<reference evidence="5 6" key="1">
    <citation type="submission" date="2019-08" db="EMBL/GenBank/DDBJ databases">
        <title>Complete genome sequence of Terriglobus albidus strain ORNL.</title>
        <authorList>
            <person name="Podar M."/>
        </authorList>
    </citation>
    <scope>NUCLEOTIDE SEQUENCE [LARGE SCALE GENOMIC DNA]</scope>
    <source>
        <strain evidence="5 6">ORNL</strain>
    </source>
</reference>
<feature type="binding site" description="axial binding residue" evidence="2">
    <location>
        <position position="101"/>
    </location>
    <ligand>
        <name>heme c</name>
        <dbReference type="ChEBI" id="CHEBI:61717"/>
        <label>1</label>
    </ligand>
    <ligandPart>
        <name>Fe</name>
        <dbReference type="ChEBI" id="CHEBI:18248"/>
    </ligandPart>
</feature>
<feature type="binding site" description="axial binding residue" evidence="2">
    <location>
        <position position="187"/>
    </location>
    <ligand>
        <name>heme c</name>
        <dbReference type="ChEBI" id="CHEBI:61717"/>
        <label>1</label>
    </ligand>
    <ligandPart>
        <name>Fe</name>
        <dbReference type="ChEBI" id="CHEBI:18248"/>
    </ligandPart>
</feature>
<feature type="domain" description="Cytochrome c7-like" evidence="4">
    <location>
        <begin position="169"/>
        <end position="225"/>
    </location>
</feature>
<feature type="binding site" description="axial binding residue" evidence="2">
    <location>
        <position position="183"/>
    </location>
    <ligand>
        <name>heme c</name>
        <dbReference type="ChEBI" id="CHEBI:61717"/>
        <label>1</label>
    </ligand>
    <ligandPart>
        <name>Fe</name>
        <dbReference type="ChEBI" id="CHEBI:18248"/>
    </ligandPart>
</feature>
<keyword evidence="2" id="KW-0349">Heme</keyword>
<proteinExistence type="predicted"/>
<feature type="binding site" description="axial binding residue" evidence="2">
    <location>
        <position position="207"/>
    </location>
    <ligand>
        <name>heme c</name>
        <dbReference type="ChEBI" id="CHEBI:61717"/>
        <label>1</label>
    </ligand>
    <ligandPart>
        <name>Fe</name>
        <dbReference type="ChEBI" id="CHEBI:18248"/>
    </ligandPart>
</feature>
<evidence type="ECO:0000313" key="6">
    <source>
        <dbReference type="Proteomes" id="UP000321820"/>
    </source>
</evidence>
<dbReference type="PANTHER" id="PTHR39425">
    <property type="entry name" value="LIPOPROTEIN CYTOCHROME C"/>
    <property type="match status" value="1"/>
</dbReference>
<keyword evidence="6" id="KW-1185">Reference proteome</keyword>
<feature type="binding site" description="axial binding residue" evidence="2">
    <location>
        <position position="210"/>
    </location>
    <ligand>
        <name>heme c</name>
        <dbReference type="ChEBI" id="CHEBI:61717"/>
        <label>1</label>
    </ligand>
    <ligandPart>
        <name>Fe</name>
        <dbReference type="ChEBI" id="CHEBI:18248"/>
    </ligandPart>
</feature>
<name>A0A5B9E7T2_9BACT</name>
<dbReference type="CDD" id="cd08168">
    <property type="entry name" value="Cytochrom_C3"/>
    <property type="match status" value="1"/>
</dbReference>
<evidence type="ECO:0000313" key="5">
    <source>
        <dbReference type="EMBL" id="QEE28313.1"/>
    </source>
</evidence>
<evidence type="ECO:0000259" key="4">
    <source>
        <dbReference type="Pfam" id="PF14522"/>
    </source>
</evidence>
<feature type="binding site" description="axial binding residue" evidence="2">
    <location>
        <position position="211"/>
    </location>
    <ligand>
        <name>heme c</name>
        <dbReference type="ChEBI" id="CHEBI:61717"/>
        <label>1</label>
    </ligand>
    <ligandPart>
        <name>Fe</name>
        <dbReference type="ChEBI" id="CHEBI:18248"/>
    </ligandPart>
</feature>
<dbReference type="PRINTS" id="PR00609">
    <property type="entry name" value="CYTOCHROMEC3"/>
</dbReference>
<evidence type="ECO:0000256" key="1">
    <source>
        <dbReference type="ARBA" id="ARBA00022723"/>
    </source>
</evidence>
<dbReference type="AlphaFoldDB" id="A0A5B9E7T2"/>
<keyword evidence="1 2" id="KW-0479">Metal-binding</keyword>
<organism evidence="5 6">
    <name type="scientific">Terriglobus albidus</name>
    <dbReference type="NCBI Taxonomy" id="1592106"/>
    <lineage>
        <taxon>Bacteria</taxon>
        <taxon>Pseudomonadati</taxon>
        <taxon>Acidobacteriota</taxon>
        <taxon>Terriglobia</taxon>
        <taxon>Terriglobales</taxon>
        <taxon>Acidobacteriaceae</taxon>
        <taxon>Terriglobus</taxon>
    </lineage>
</organism>
<dbReference type="GO" id="GO:0020037">
    <property type="term" value="F:heme binding"/>
    <property type="evidence" value="ECO:0007669"/>
    <property type="project" value="InterPro"/>
</dbReference>